<feature type="transmembrane region" description="Helical" evidence="1">
    <location>
        <begin position="24"/>
        <end position="46"/>
    </location>
</feature>
<dbReference type="Proteomes" id="UP000002217">
    <property type="component" value="Chromosome"/>
</dbReference>
<dbReference type="RefSeq" id="WP_015756374.1">
    <property type="nucleotide sequence ID" value="NC_013216.1"/>
</dbReference>
<proteinExistence type="predicted"/>
<keyword evidence="1" id="KW-0812">Transmembrane</keyword>
<dbReference type="HOGENOM" id="CLU_182014_0_0_9"/>
<evidence type="ECO:0000313" key="2">
    <source>
        <dbReference type="EMBL" id="ACV61656.1"/>
    </source>
</evidence>
<evidence type="ECO:0000256" key="1">
    <source>
        <dbReference type="SAM" id="Phobius"/>
    </source>
</evidence>
<dbReference type="eggNOG" id="ENOG503391K">
    <property type="taxonomic scope" value="Bacteria"/>
</dbReference>
<keyword evidence="3" id="KW-1185">Reference proteome</keyword>
<dbReference type="OrthoDB" id="1122717at2"/>
<keyword evidence="1" id="KW-0472">Membrane</keyword>
<sequence length="95" mass="10786">MIHQKNRNNQISNKKHSVELRKSGIGLVVLSFILYGLILLIPFVSFSTGIKVTISTVLVVLGEISFWVGGIILGKEVISRYKKFLNPINWFKRDN</sequence>
<dbReference type="KEGG" id="dae:Dtox_0746"/>
<reference evidence="2 3" key="1">
    <citation type="journal article" date="2009" name="Stand. Genomic Sci.">
        <title>Complete genome sequence of Desulfotomaculum acetoxidans type strain (5575).</title>
        <authorList>
            <person name="Spring S."/>
            <person name="Lapidus A."/>
            <person name="Schroder M."/>
            <person name="Gleim D."/>
            <person name="Sims D."/>
            <person name="Meincke L."/>
            <person name="Glavina Del Rio T."/>
            <person name="Tice H."/>
            <person name="Copeland A."/>
            <person name="Cheng J.F."/>
            <person name="Lucas S."/>
            <person name="Chen F."/>
            <person name="Nolan M."/>
            <person name="Bruce D."/>
            <person name="Goodwin L."/>
            <person name="Pitluck S."/>
            <person name="Ivanova N."/>
            <person name="Mavromatis K."/>
            <person name="Mikhailova N."/>
            <person name="Pati A."/>
            <person name="Chen A."/>
            <person name="Palaniappan K."/>
            <person name="Land M."/>
            <person name="Hauser L."/>
            <person name="Chang Y.J."/>
            <person name="Jeffries C.D."/>
            <person name="Chain P."/>
            <person name="Saunders E."/>
            <person name="Brettin T."/>
            <person name="Detter J.C."/>
            <person name="Goker M."/>
            <person name="Bristow J."/>
            <person name="Eisen J.A."/>
            <person name="Markowitz V."/>
            <person name="Hugenholtz P."/>
            <person name="Kyrpides N.C."/>
            <person name="Klenk H.P."/>
            <person name="Han C."/>
        </authorList>
    </citation>
    <scope>NUCLEOTIDE SEQUENCE [LARGE SCALE GENOMIC DNA]</scope>
    <source>
        <strain evidence="3">ATCC 49208 / DSM 771 / VKM B-1644</strain>
    </source>
</reference>
<dbReference type="EMBL" id="CP001720">
    <property type="protein sequence ID" value="ACV61656.1"/>
    <property type="molecule type" value="Genomic_DNA"/>
</dbReference>
<protein>
    <recommendedName>
        <fullName evidence="4">Transporter suffix domain-containing protein</fullName>
    </recommendedName>
</protein>
<accession>C8W1L1</accession>
<dbReference type="NCBIfam" id="NF033684">
    <property type="entry name" value="suffix_2_RND"/>
    <property type="match status" value="1"/>
</dbReference>
<dbReference type="AlphaFoldDB" id="C8W1L1"/>
<evidence type="ECO:0008006" key="4">
    <source>
        <dbReference type="Google" id="ProtNLM"/>
    </source>
</evidence>
<organism evidence="2 3">
    <name type="scientific">Desulfofarcimen acetoxidans (strain ATCC 49208 / DSM 771 / KCTC 5769 / VKM B-1644 / 5575)</name>
    <name type="common">Desulfotomaculum acetoxidans</name>
    <dbReference type="NCBI Taxonomy" id="485916"/>
    <lineage>
        <taxon>Bacteria</taxon>
        <taxon>Bacillati</taxon>
        <taxon>Bacillota</taxon>
        <taxon>Clostridia</taxon>
        <taxon>Eubacteriales</taxon>
        <taxon>Peptococcaceae</taxon>
        <taxon>Desulfofarcimen</taxon>
    </lineage>
</organism>
<feature type="transmembrane region" description="Helical" evidence="1">
    <location>
        <begin position="52"/>
        <end position="73"/>
    </location>
</feature>
<gene>
    <name evidence="2" type="ordered locus">Dtox_0746</name>
</gene>
<keyword evidence="1" id="KW-1133">Transmembrane helix</keyword>
<dbReference type="InterPro" id="IPR047961">
    <property type="entry name" value="Transp_suffix-like"/>
</dbReference>
<evidence type="ECO:0000313" key="3">
    <source>
        <dbReference type="Proteomes" id="UP000002217"/>
    </source>
</evidence>
<name>C8W1L1_DESAS</name>